<keyword evidence="2" id="KW-1185">Reference proteome</keyword>
<gene>
    <name evidence="1" type="ORF">LMG29739_01951</name>
</gene>
<organism evidence="1 2">
    <name type="scientific">Paraburkholderia solisilvae</name>
    <dbReference type="NCBI Taxonomy" id="624376"/>
    <lineage>
        <taxon>Bacteria</taxon>
        <taxon>Pseudomonadati</taxon>
        <taxon>Pseudomonadota</taxon>
        <taxon>Betaproteobacteria</taxon>
        <taxon>Burkholderiales</taxon>
        <taxon>Burkholderiaceae</taxon>
        <taxon>Paraburkholderia</taxon>
    </lineage>
</organism>
<evidence type="ECO:0000313" key="2">
    <source>
        <dbReference type="Proteomes" id="UP000494329"/>
    </source>
</evidence>
<reference evidence="1 2" key="1">
    <citation type="submission" date="2020-04" db="EMBL/GenBank/DDBJ databases">
        <authorList>
            <person name="De Canck E."/>
        </authorList>
    </citation>
    <scope>NUCLEOTIDE SEQUENCE [LARGE SCALE GENOMIC DNA]</scope>
    <source>
        <strain evidence="1 2">LMG 29739</strain>
    </source>
</reference>
<dbReference type="AlphaFoldDB" id="A0A6J5DMV2"/>
<evidence type="ECO:0000313" key="1">
    <source>
        <dbReference type="EMBL" id="CAB3754532.1"/>
    </source>
</evidence>
<sequence length="128" mass="13037">MRDMATCFLEANSPACQIIERMFEMVLAFGPISPDEGPACLAGAGYLLLAGAFRVLTGETPYCGLEADSSVVCDPEQTARFAVGAVRCVADTQCRALASIAPPAAGLNAASAAVNAATVAWPPKLGSG</sequence>
<proteinExistence type="predicted"/>
<dbReference type="EMBL" id="CADIKF010000012">
    <property type="protein sequence ID" value="CAB3754532.1"/>
    <property type="molecule type" value="Genomic_DNA"/>
</dbReference>
<dbReference type="Proteomes" id="UP000494329">
    <property type="component" value="Unassembled WGS sequence"/>
</dbReference>
<name>A0A6J5DMV2_9BURK</name>
<dbReference type="RefSeq" id="WP_175110692.1">
    <property type="nucleotide sequence ID" value="NZ_CADIKF010000012.1"/>
</dbReference>
<protein>
    <submittedName>
        <fullName evidence="1">Uncharacterized protein</fullName>
    </submittedName>
</protein>
<accession>A0A6J5DMV2</accession>